<feature type="region of interest" description="Disordered" evidence="16">
    <location>
        <begin position="1078"/>
        <end position="1139"/>
    </location>
</feature>
<feature type="compositionally biased region" description="Low complexity" evidence="16">
    <location>
        <begin position="803"/>
        <end position="831"/>
    </location>
</feature>
<keyword evidence="13" id="KW-0511">Multifunctional enzyme</keyword>
<dbReference type="InterPro" id="IPR002502">
    <property type="entry name" value="Amidase_domain"/>
</dbReference>
<feature type="signal peptide" evidence="17">
    <location>
        <begin position="1"/>
        <end position="29"/>
    </location>
</feature>
<feature type="compositionally biased region" description="Polar residues" evidence="16">
    <location>
        <begin position="385"/>
        <end position="408"/>
    </location>
</feature>
<feature type="compositionally biased region" description="Polar residues" evidence="16">
    <location>
        <begin position="507"/>
        <end position="541"/>
    </location>
</feature>
<keyword evidence="12" id="KW-0378">Hydrolase</keyword>
<dbReference type="SMART" id="SM00644">
    <property type="entry name" value="Ami_2"/>
    <property type="match status" value="1"/>
</dbReference>
<evidence type="ECO:0000313" key="19">
    <source>
        <dbReference type="EMBL" id="QRO85292.1"/>
    </source>
</evidence>
<protein>
    <recommendedName>
        <fullName evidence="8">Bifunctional autolysin</fullName>
        <ecNumber evidence="7">3.2.1.96</ecNumber>
        <ecNumber evidence="6">3.5.1.28</ecNumber>
    </recommendedName>
</protein>
<feature type="compositionally biased region" description="Polar residues" evidence="16">
    <location>
        <begin position="168"/>
        <end position="192"/>
    </location>
</feature>
<feature type="domain" description="GW" evidence="18">
    <location>
        <begin position="1144"/>
        <end position="1218"/>
    </location>
</feature>
<feature type="compositionally biased region" description="Polar residues" evidence="16">
    <location>
        <begin position="88"/>
        <end position="117"/>
    </location>
</feature>
<keyword evidence="20" id="KW-1185">Reference proteome</keyword>
<name>A0ABX7HGB1_9STAP</name>
<keyword evidence="9" id="KW-0964">Secreted</keyword>
<feature type="compositionally biased region" description="Polar residues" evidence="16">
    <location>
        <begin position="230"/>
        <end position="253"/>
    </location>
</feature>
<feature type="chain" id="PRO_5047231191" description="Bifunctional autolysin" evidence="17">
    <location>
        <begin position="30"/>
        <end position="1569"/>
    </location>
</feature>
<accession>A0ABX7HGB1</accession>
<evidence type="ECO:0000256" key="6">
    <source>
        <dbReference type="ARBA" id="ARBA00011901"/>
    </source>
</evidence>
<evidence type="ECO:0000256" key="16">
    <source>
        <dbReference type="SAM" id="MobiDB-lite"/>
    </source>
</evidence>
<feature type="compositionally biased region" description="Polar residues" evidence="16">
    <location>
        <begin position="416"/>
        <end position="439"/>
    </location>
</feature>
<evidence type="ECO:0000256" key="14">
    <source>
        <dbReference type="ARBA" id="ARBA00023316"/>
    </source>
</evidence>
<evidence type="ECO:0000256" key="1">
    <source>
        <dbReference type="ARBA" id="ARBA00001561"/>
    </source>
</evidence>
<dbReference type="Gene3D" id="3.40.80.10">
    <property type="entry name" value="Peptidoglycan recognition protein-like"/>
    <property type="match status" value="1"/>
</dbReference>
<dbReference type="SMART" id="SM00047">
    <property type="entry name" value="LYZ2"/>
    <property type="match status" value="1"/>
</dbReference>
<feature type="compositionally biased region" description="Basic and acidic residues" evidence="16">
    <location>
        <begin position="78"/>
        <end position="87"/>
    </location>
</feature>
<evidence type="ECO:0000256" key="3">
    <source>
        <dbReference type="ARBA" id="ARBA00006088"/>
    </source>
</evidence>
<evidence type="ECO:0000256" key="9">
    <source>
        <dbReference type="ARBA" id="ARBA00022525"/>
    </source>
</evidence>
<comment type="subunit">
    <text evidence="5">Oligomer; forms a ring structure at the cell surface which is important for efficient partitioning of daughter cells after cell division.</text>
</comment>
<evidence type="ECO:0000256" key="13">
    <source>
        <dbReference type="ARBA" id="ARBA00023268"/>
    </source>
</evidence>
<evidence type="ECO:0000259" key="18">
    <source>
        <dbReference type="PROSITE" id="PS51780"/>
    </source>
</evidence>
<feature type="domain" description="GW" evidence="18">
    <location>
        <begin position="1003"/>
        <end position="1077"/>
    </location>
</feature>
<evidence type="ECO:0000256" key="5">
    <source>
        <dbReference type="ARBA" id="ARBA00011697"/>
    </source>
</evidence>
<feature type="domain" description="GW" evidence="18">
    <location>
        <begin position="835"/>
        <end position="909"/>
    </location>
</feature>
<evidence type="ECO:0000256" key="12">
    <source>
        <dbReference type="ARBA" id="ARBA00022801"/>
    </source>
</evidence>
<feature type="compositionally biased region" description="Basic and acidic residues" evidence="16">
    <location>
        <begin position="344"/>
        <end position="357"/>
    </location>
</feature>
<dbReference type="InterPro" id="IPR002901">
    <property type="entry name" value="MGlyc_endo_b_GlcNAc-like_dom"/>
</dbReference>
<sequence length="1569" mass="169700">MDKKFYYKTPALVAMTLAGTTLVSHQVNAEQTTNNDNKNIIEQHNNASQIQGEQKELKNQSLSVSGSKAYKDPSIIDEPSKNEDTTKSNDSTLDLASTENAQDTELNATQDTSNVANSEEPASKNVADQDSNKDVENNTTKDTSNTVDSVDTTSNNVADQESNKDVENSTTVDTSNAVDSVDTTSNNVAEQVNNKDVENNTTKDTSNTVDSVDTTSNNVADQESNKDVENSTTEDTSNVANSEEPASNNVAEQDNNKDVENSTTEDTSNVANSEEPASNNVAEQDNNKDVENSTTEDTSNVVDSEDTASNNVTEQDDNKDVENSTTEDTSNVADSEDTTSNKVADQESNKDIEHNSTEDTSNAVDSEDTPTNNVAEQDGNKDVKNNTTEDTSNTVDSEDTTTNNVADQESNKDVKNNTTEDTSNVANSEDTTTNNVADQESNKDVENSTTEDTSNVADSVDTASNNVTDQDGNKDVENNTTEDTSNVADSVDTASNNVTEQDDNKDVGNSTTEDTTSKNVADQDGNKNVENNTTEDTSNVADSEEPASKNVADQDGNNNVELETTNEKPQVSTFAFRSVSGAPTFRRAAATTRTYNPTVSSRTNSQIRSNNYAVPRYVEDFSSHIPKIPYRHGVGKPEGIIAHETANPNSTIQGEIAYMKNNYQSAFVHAFVDDKNIIEVAPTDYLAWGAGGVANQRFIHVELVRVYGGDRFARSINNYADYIATNLAYYGLPLDSAENDGTGTLWSHDAVSRYLGGTDHSDPYGWFAENNYTFNELIDLVREKYSYKTGHLTAPSKPVVSNPKPATPTKPVVSKPKPTKPVATKPTKPVSSPAKTVVVNYKGTVNPNISGVYSSVYDTTTKSATNKAGKTFNIGKQSTYNNQVFYLLQDSNGTPLGWVKSSDVRLQNTAKPVASNTVKPKPVAKPAASNTVKPKPVAKPAASNTVKPKPVAKPAASNTVKPKPVAKPAASNTVKPKPVAKPATSSTVKPKPVATKPVSSPAKTVVVKYKGTVNPNISGVYSSVYDTTTKSATNKAGKTFNIGKQSTYNNQVFYLLQDSNGTPLGWVKSSDVQLQTSAKPAASNTVKPKPVAKSTASNTVKPKTVAKTAVSNTVKPKPVAKSTASNSVKSKPVAKSTASNSVAKTVRVNYVGKVNQNISGVYTSVYDQKTVPALNKAGKTFKIGKQSTYNNQTFYLLQDNNAIPLGWVNARDVQLQTTKAQPKAVKQATPAQPKKTNAIKYSAVNNQPIALKENYTNYLIFDNTGYFYSQPHVSKNTLLGSLQNYQYAYFKVISSQQIENELWYKGILNGKTVWINSKYLQLATEATNISTSPYTLDEAVNIQMALRNGSEPKKVLPSGVRNATRAEVKDSMDTTKYVNDPVQKYQFLDLNKSQGISVSKLNDLLRGKGILENQGEAFSQAAKAVGVNEIYLISHALLETGNGTSQLANGGAIDKNGKVDLNPQTKYYNMFGVGAIDNNALYGGIKYAQQAGWNTPEKAILGGAQFISNNYIKAGQNTLYKMRFNPQNPGVHQYATGVDFAKSNARRISDFYQQIQTDGQYYDVDQYKS</sequence>
<dbReference type="SUPFAM" id="SSF55846">
    <property type="entry name" value="N-acetylmuramoyl-L-alanine amidase-like"/>
    <property type="match status" value="1"/>
</dbReference>
<dbReference type="InterPro" id="IPR025987">
    <property type="entry name" value="GW_dom"/>
</dbReference>
<dbReference type="EC" id="3.2.1.96" evidence="7"/>
<dbReference type="InterPro" id="IPR036505">
    <property type="entry name" value="Amidase/PGRP_sf"/>
</dbReference>
<dbReference type="InterPro" id="IPR038200">
    <property type="entry name" value="GW_dom_sf"/>
</dbReference>
<dbReference type="Gene3D" id="2.30.30.170">
    <property type="match status" value="4"/>
</dbReference>
<dbReference type="Proteomes" id="UP000627155">
    <property type="component" value="Chromosome"/>
</dbReference>
<dbReference type="PROSITE" id="PS51780">
    <property type="entry name" value="GW"/>
    <property type="match status" value="3"/>
</dbReference>
<comment type="catalytic activity">
    <reaction evidence="1">
        <text>Hydrolyzes the link between N-acetylmuramoyl residues and L-amino acid residues in certain cell-wall glycopeptides.</text>
        <dbReference type="EC" id="3.5.1.28"/>
    </reaction>
</comment>
<feature type="region of interest" description="Disordered" evidence="16">
    <location>
        <begin position="795"/>
        <end position="831"/>
    </location>
</feature>
<dbReference type="CDD" id="cd06583">
    <property type="entry name" value="PGRP"/>
    <property type="match status" value="1"/>
</dbReference>
<keyword evidence="14" id="KW-0961">Cell wall biogenesis/degradation</keyword>
<comment type="similarity">
    <text evidence="3">In the N-terminal section; belongs to the N-acetylmuramoyl-L-alanine amidase 2 family.</text>
</comment>
<reference evidence="19 20" key="1">
    <citation type="submission" date="2021-02" db="EMBL/GenBank/DDBJ databases">
        <title>FDA dAtabase for Regulatory Grade micrObial Sequences (FDA-ARGOS): Supporting development and validation of Infectious Disease Dx tests.</title>
        <authorList>
            <person name="Sproer C."/>
            <person name="Gronow S."/>
            <person name="Severitt S."/>
            <person name="Schroder I."/>
            <person name="Tallon L."/>
            <person name="Sadzewicz L."/>
            <person name="Zhao X."/>
            <person name="Boylan J."/>
            <person name="Ott S."/>
            <person name="Bowen H."/>
            <person name="Vavikolanu K."/>
            <person name="Mehta A."/>
            <person name="Aluvathingal J."/>
            <person name="Nadendla S."/>
            <person name="Lowell S."/>
            <person name="Myers T."/>
            <person name="Yan Y."/>
            <person name="Sichtig H."/>
        </authorList>
    </citation>
    <scope>NUCLEOTIDE SEQUENCE [LARGE SCALE GENOMIC DNA]</scope>
    <source>
        <strain evidence="19 20">FDAARGOS_1207</strain>
    </source>
</reference>
<evidence type="ECO:0000256" key="17">
    <source>
        <dbReference type="SAM" id="SignalP"/>
    </source>
</evidence>
<evidence type="ECO:0000256" key="10">
    <source>
        <dbReference type="ARBA" id="ARBA00022729"/>
    </source>
</evidence>
<feature type="compositionally biased region" description="Polar residues" evidence="16">
    <location>
        <begin position="478"/>
        <end position="499"/>
    </location>
</feature>
<feature type="compositionally biased region" description="Polar residues" evidence="16">
    <location>
        <begin position="292"/>
        <end position="313"/>
    </location>
</feature>
<feature type="compositionally biased region" description="Low complexity" evidence="16">
    <location>
        <begin position="137"/>
        <end position="157"/>
    </location>
</feature>
<dbReference type="EMBL" id="CP069486">
    <property type="protein sequence ID" value="QRO85292.1"/>
    <property type="molecule type" value="Genomic_DNA"/>
</dbReference>
<feature type="compositionally biased region" description="Polar residues" evidence="16">
    <location>
        <begin position="555"/>
        <end position="571"/>
    </location>
</feature>
<keyword evidence="10 17" id="KW-0732">Signal</keyword>
<dbReference type="Pfam" id="PF13457">
    <property type="entry name" value="GW"/>
    <property type="match status" value="4"/>
</dbReference>
<feature type="region of interest" description="Disordered" evidence="16">
    <location>
        <begin position="49"/>
        <end position="571"/>
    </location>
</feature>
<feature type="compositionally biased region" description="Polar residues" evidence="16">
    <location>
        <begin position="261"/>
        <end position="284"/>
    </location>
</feature>
<feature type="compositionally biased region" description="Low complexity" evidence="16">
    <location>
        <begin position="199"/>
        <end position="219"/>
    </location>
</feature>
<dbReference type="Pfam" id="PF01832">
    <property type="entry name" value="Glucosaminidase"/>
    <property type="match status" value="1"/>
</dbReference>
<comment type="catalytic activity">
    <reaction evidence="15">
        <text>an N(4)-(oligosaccharide-(1-&gt;3)-[oligosaccharide-(1-&gt;6)]-beta-D-Man-(1-&gt;4)-beta-D-GlcNAc-(1-&gt;4)-alpha-D-GlcNAc)-L-asparaginyl-[protein] + H2O = an oligosaccharide-(1-&gt;3)-[oligosaccharide-(1-&gt;6)]-beta-D-Man-(1-&gt;4)-D-GlcNAc + N(4)-(N-acetyl-beta-D-glucosaminyl)-L-asparaginyl-[protein]</text>
        <dbReference type="Rhea" id="RHEA:73067"/>
        <dbReference type="Rhea" id="RHEA-COMP:12603"/>
        <dbReference type="Rhea" id="RHEA-COMP:18176"/>
        <dbReference type="ChEBI" id="CHEBI:15377"/>
        <dbReference type="ChEBI" id="CHEBI:132248"/>
        <dbReference type="ChEBI" id="CHEBI:192714"/>
        <dbReference type="ChEBI" id="CHEBI:192715"/>
        <dbReference type="EC" id="3.2.1.96"/>
    </reaction>
</comment>
<comment type="similarity">
    <text evidence="4">In the C-terminal section; belongs to the glycosyl hydrolase 73 family.</text>
</comment>
<evidence type="ECO:0000256" key="8">
    <source>
        <dbReference type="ARBA" id="ARBA00016987"/>
    </source>
</evidence>
<evidence type="ECO:0000256" key="2">
    <source>
        <dbReference type="ARBA" id="ARBA00004613"/>
    </source>
</evidence>
<evidence type="ECO:0000256" key="15">
    <source>
        <dbReference type="ARBA" id="ARBA00034414"/>
    </source>
</evidence>
<dbReference type="EC" id="3.5.1.28" evidence="6"/>
<evidence type="ECO:0000256" key="4">
    <source>
        <dbReference type="ARBA" id="ARBA00007974"/>
    </source>
</evidence>
<keyword evidence="11" id="KW-0677">Repeat</keyword>
<dbReference type="SUPFAM" id="SSF82057">
    <property type="entry name" value="Prokaryotic SH3-related domain"/>
    <property type="match status" value="1"/>
</dbReference>
<comment type="subcellular location">
    <subcellularLocation>
        <location evidence="2">Secreted</location>
    </subcellularLocation>
</comment>
<proteinExistence type="inferred from homology"/>
<organism evidence="19 20">
    <name type="scientific">Mammaliicoccus vitulinus</name>
    <dbReference type="NCBI Taxonomy" id="71237"/>
    <lineage>
        <taxon>Bacteria</taxon>
        <taxon>Bacillati</taxon>
        <taxon>Bacillota</taxon>
        <taxon>Bacilli</taxon>
        <taxon>Bacillales</taxon>
        <taxon>Staphylococcaceae</taxon>
        <taxon>Mammaliicoccus</taxon>
    </lineage>
</organism>
<evidence type="ECO:0000256" key="7">
    <source>
        <dbReference type="ARBA" id="ARBA00012566"/>
    </source>
</evidence>
<gene>
    <name evidence="19" type="ORF">I6J37_00885</name>
</gene>
<evidence type="ECO:0000313" key="20">
    <source>
        <dbReference type="Proteomes" id="UP000627155"/>
    </source>
</evidence>
<feature type="compositionally biased region" description="Polar residues" evidence="16">
    <location>
        <begin position="323"/>
        <end position="343"/>
    </location>
</feature>
<dbReference type="RefSeq" id="WP_204107844.1">
    <property type="nucleotide sequence ID" value="NZ_CBCPHH010000001.1"/>
</dbReference>
<feature type="compositionally biased region" description="Polar residues" evidence="16">
    <location>
        <begin position="358"/>
        <end position="375"/>
    </location>
</feature>
<evidence type="ECO:0000256" key="11">
    <source>
        <dbReference type="ARBA" id="ARBA00022737"/>
    </source>
</evidence>
<feature type="region of interest" description="Disordered" evidence="16">
    <location>
        <begin position="910"/>
        <end position="997"/>
    </location>
</feature>
<feature type="compositionally biased region" description="Polar residues" evidence="16">
    <location>
        <begin position="447"/>
        <end position="470"/>
    </location>
</feature>